<feature type="domain" description="Kinesin motor" evidence="7">
    <location>
        <begin position="351"/>
        <end position="628"/>
    </location>
</feature>
<keyword evidence="4" id="KW-0206">Cytoskeleton</keyword>
<dbReference type="GO" id="GO:0007018">
    <property type="term" value="P:microtubule-based movement"/>
    <property type="evidence" value="ECO:0007669"/>
    <property type="project" value="InterPro"/>
</dbReference>
<evidence type="ECO:0000256" key="3">
    <source>
        <dbReference type="ARBA" id="ARBA00022840"/>
    </source>
</evidence>
<feature type="compositionally biased region" description="Low complexity" evidence="6">
    <location>
        <begin position="672"/>
        <end position="683"/>
    </location>
</feature>
<dbReference type="InterPro" id="IPR027640">
    <property type="entry name" value="Kinesin-like_fam"/>
</dbReference>
<comment type="subcellular location">
    <subcellularLocation>
        <location evidence="1">Cytoplasm</location>
        <location evidence="1">Cytoskeleton</location>
    </subcellularLocation>
</comment>
<feature type="region of interest" description="Disordered" evidence="6">
    <location>
        <begin position="1340"/>
        <end position="1436"/>
    </location>
</feature>
<comment type="similarity">
    <text evidence="5">Belongs to the TRAFAC class myosin-kinesin ATPase superfamily. Kinesin family.</text>
</comment>
<feature type="region of interest" description="Disordered" evidence="6">
    <location>
        <begin position="1273"/>
        <end position="1311"/>
    </location>
</feature>
<comment type="caution">
    <text evidence="8">The sequence shown here is derived from an EMBL/GenBank/DDBJ whole genome shotgun (WGS) entry which is preliminary data.</text>
</comment>
<dbReference type="InterPro" id="IPR027417">
    <property type="entry name" value="P-loop_NTPase"/>
</dbReference>
<accession>A0A226EUG9</accession>
<dbReference type="PROSITE" id="PS50067">
    <property type="entry name" value="KINESIN_MOTOR_2"/>
    <property type="match status" value="1"/>
</dbReference>
<dbReference type="InterPro" id="IPR001752">
    <property type="entry name" value="Kinesin_motor_dom"/>
</dbReference>
<evidence type="ECO:0000259" key="7">
    <source>
        <dbReference type="PROSITE" id="PS50067"/>
    </source>
</evidence>
<name>A0A226EUG9_FOLCA</name>
<keyword evidence="4" id="KW-0963">Cytoplasm</keyword>
<dbReference type="PANTHER" id="PTHR21608">
    <property type="entry name" value="KINESIN-LIKE PROTEIN CG14535"/>
    <property type="match status" value="1"/>
</dbReference>
<evidence type="ECO:0000313" key="8">
    <source>
        <dbReference type="EMBL" id="OXA60870.1"/>
    </source>
</evidence>
<comment type="caution">
    <text evidence="5">Lacks conserved residue(s) required for the propagation of feature annotation.</text>
</comment>
<evidence type="ECO:0000256" key="5">
    <source>
        <dbReference type="PROSITE-ProRule" id="PRU00283"/>
    </source>
</evidence>
<feature type="compositionally biased region" description="Low complexity" evidence="6">
    <location>
        <begin position="739"/>
        <end position="755"/>
    </location>
</feature>
<dbReference type="EMBL" id="LNIX01000002">
    <property type="protein sequence ID" value="OXA60870.1"/>
    <property type="molecule type" value="Genomic_DNA"/>
</dbReference>
<evidence type="ECO:0000256" key="2">
    <source>
        <dbReference type="ARBA" id="ARBA00022741"/>
    </source>
</evidence>
<evidence type="ECO:0000313" key="9">
    <source>
        <dbReference type="Proteomes" id="UP000198287"/>
    </source>
</evidence>
<keyword evidence="2" id="KW-0547">Nucleotide-binding</keyword>
<feature type="region of interest" description="Disordered" evidence="6">
    <location>
        <begin position="42"/>
        <end position="70"/>
    </location>
</feature>
<dbReference type="InterPro" id="IPR036961">
    <property type="entry name" value="Kinesin_motor_dom_sf"/>
</dbReference>
<feature type="region of interest" description="Disordered" evidence="6">
    <location>
        <begin position="798"/>
        <end position="867"/>
    </location>
</feature>
<feature type="region of interest" description="Disordered" evidence="6">
    <location>
        <begin position="1189"/>
        <end position="1219"/>
    </location>
</feature>
<dbReference type="Pfam" id="PF00225">
    <property type="entry name" value="Kinesin"/>
    <property type="match status" value="1"/>
</dbReference>
<dbReference type="OrthoDB" id="8862460at2759"/>
<evidence type="ECO:0000256" key="4">
    <source>
        <dbReference type="ARBA" id="ARBA00023212"/>
    </source>
</evidence>
<feature type="region of interest" description="Disordered" evidence="6">
    <location>
        <begin position="728"/>
        <end position="758"/>
    </location>
</feature>
<feature type="compositionally biased region" description="Polar residues" evidence="6">
    <location>
        <begin position="826"/>
        <end position="840"/>
    </location>
</feature>
<dbReference type="STRING" id="158441.A0A226EUG9"/>
<feature type="compositionally biased region" description="Low complexity" evidence="6">
    <location>
        <begin position="1377"/>
        <end position="1414"/>
    </location>
</feature>
<sequence>MFETLLNKYVVSPLLNVTSRSCAAAVTSSCIRLSMMSNAVMSSSSYQGGSNNGHGSLGSNSNKSNSLANSQNGRVDFASVLKKSNATPIPPALSRKLGRGSSESPLGKVKVMLRVCENPEEASGPGILGVDQRRKQVTLIDPGGTGPNGITPEERRVGVSAPKMFGFDGIFSEDDDQRQIIAPNHKLPPATKQPLLLRLHLCPTNPSNPSRVLGKVVTQVCELHRNSCTCLLPNCNFHWEDNVWRGAPLSAAEMNHLKSGEKFGPTCFLPSPLRPSIQLFPSPVLQLANGEKEAHSKFLRPIFRFPLPDYECCSCNFRMTQLHAFSTFSLFLGQWLTKEIMQQRLGKIGLAEICASAAAELVASVISGEDGCLVALGYCSAGKKQTMFGKPSTQKLGMIPTAISWLFKSIQEQKQKTGSRFSVRVSALEVTGGSVHETITDLLLPFVNDGDQPPGAYLLDGNGSAVNGHKGSTLAKSVTAPVLNSVSEVRSPNPETAGYYLDSALDAINAKAEGGSGGAGHIVFTLHVYQYSIDKNGKGVVGGRSKLHCVLLGNGSPSISVLSGLLLAVLNGQRHLPSSNHSKLGAILRECLGSLTCRAVVMIHISNSHSRYAETLAALQLGSRVHRLRRSRRLKMGSVGSGTGSGGSSGGSGEEMRNGLGTTNQVGEGETSSDIDPSSSEQSCDTVIYLGPSIDEATDGEHPPSYPVYLPSLETTENGCNMKIIPSKCPPLNNGSSVNGPNPKTKSPKPKSSNKILPDSSSFVATAASGLNGSGVGGNKSEEKWVDGPKVTKYHRQLQNHLQPPSSPKKKGGGCETWIDGPGVNHQANNFPSPKKSVNQAKEKATSRGGGGLAAVGSCSNASPSSDPCLMTSTKAEMIQKWISNQTHSPTFFDDISKLDDSFFGGTSQIGSIFSGPPSQILQNKIGGNIPYFFSNSSGDAHFNSFYPEPEYKALTVFKTCDEEDPDEGRDEDGYEFEFIEVVEPEVPVPTNDVCLQVTEEDIALSFLLENRENPLPESDQNYVMSSGGFLDKFRSASFSECPEHVSSSSFPTLDKSDHPLRVLSQECLTVVDTFTDSLSISGGDLERFWQSNNGFHDANHKDNHEMKICHGLCKNLVTLSQMSLDNLNDYPLEPLCMPLTPFTLSQPQPNGPHTKCYEDQPPLQHKPPTGKLILKEPPVLSSNDATVFVKSPGPPTRPRISSLTVHSRKSTGGKDLSDAEQDAISIPPMDLLDVNQIKNNCHPMDNNCPIKVQPKLSVHHLHHVSCDHNHRQNDQTLNINNGTGSGGLLSSSNLNNTNASSSTLNGSASSTLSIHSSLHHSDATPPQSLSPEVIPIQLLETNGKSPSKSKSRKIARFFRSRSKSPKKVLAAVTTTSSSESGKSSVSSSDAKHSSSASSCSSGVSIPGSTTSKSQKQHSSPKHQSPSKKQQSLKSKVIHSGFVASSNGADYHFTCDSALPMFLPNPNPNSKVLNSSTLENCNSGMINGDGLENSK</sequence>
<dbReference type="SUPFAM" id="SSF52540">
    <property type="entry name" value="P-loop containing nucleoside triphosphate hydrolases"/>
    <property type="match status" value="1"/>
</dbReference>
<reference evidence="8 9" key="1">
    <citation type="submission" date="2015-12" db="EMBL/GenBank/DDBJ databases">
        <title>The genome of Folsomia candida.</title>
        <authorList>
            <person name="Faddeeva A."/>
            <person name="Derks M.F."/>
            <person name="Anvar Y."/>
            <person name="Smit S."/>
            <person name="Van Straalen N."/>
            <person name="Roelofs D."/>
        </authorList>
    </citation>
    <scope>NUCLEOTIDE SEQUENCE [LARGE SCALE GENOMIC DNA]</scope>
    <source>
        <strain evidence="8 9">VU population</strain>
        <tissue evidence="8">Whole body</tissue>
    </source>
</reference>
<dbReference type="GO" id="GO:0005524">
    <property type="term" value="F:ATP binding"/>
    <property type="evidence" value="ECO:0007669"/>
    <property type="project" value="UniProtKB-KW"/>
</dbReference>
<proteinExistence type="inferred from homology"/>
<dbReference type="Proteomes" id="UP000198287">
    <property type="component" value="Unassembled WGS sequence"/>
</dbReference>
<dbReference type="Gene3D" id="3.40.850.10">
    <property type="entry name" value="Kinesin motor domain"/>
    <property type="match status" value="1"/>
</dbReference>
<keyword evidence="3" id="KW-0067">ATP-binding</keyword>
<feature type="compositionally biased region" description="Basic residues" evidence="6">
    <location>
        <begin position="1348"/>
        <end position="1367"/>
    </location>
</feature>
<feature type="compositionally biased region" description="Polar residues" evidence="6">
    <location>
        <begin position="858"/>
        <end position="867"/>
    </location>
</feature>
<feature type="compositionally biased region" description="Low complexity" evidence="6">
    <location>
        <begin position="1277"/>
        <end position="1311"/>
    </location>
</feature>
<protein>
    <submittedName>
        <fullName evidence="8">Kinesin-like protein KIF26A</fullName>
    </submittedName>
</protein>
<feature type="compositionally biased region" description="Low complexity" evidence="6">
    <location>
        <begin position="57"/>
        <end position="70"/>
    </location>
</feature>
<feature type="region of interest" description="Disordered" evidence="6">
    <location>
        <begin position="630"/>
        <end position="683"/>
    </location>
</feature>
<feature type="compositionally biased region" description="Gly residues" evidence="6">
    <location>
        <begin position="639"/>
        <end position="653"/>
    </location>
</feature>
<evidence type="ECO:0000256" key="6">
    <source>
        <dbReference type="SAM" id="MobiDB-lite"/>
    </source>
</evidence>
<evidence type="ECO:0000256" key="1">
    <source>
        <dbReference type="ARBA" id="ARBA00004245"/>
    </source>
</evidence>
<feature type="compositionally biased region" description="Low complexity" evidence="6">
    <location>
        <begin position="1422"/>
        <end position="1435"/>
    </location>
</feature>
<dbReference type="GO" id="GO:0008017">
    <property type="term" value="F:microtubule binding"/>
    <property type="evidence" value="ECO:0007669"/>
    <property type="project" value="InterPro"/>
</dbReference>
<dbReference type="PANTHER" id="PTHR21608:SF7">
    <property type="entry name" value="KINESIN-LIKE PROTEIN CG14535"/>
    <property type="match status" value="1"/>
</dbReference>
<dbReference type="GO" id="GO:0015630">
    <property type="term" value="C:microtubule cytoskeleton"/>
    <property type="evidence" value="ECO:0007669"/>
    <property type="project" value="UniProtKB-ARBA"/>
</dbReference>
<dbReference type="GO" id="GO:0003777">
    <property type="term" value="F:microtubule motor activity"/>
    <property type="evidence" value="ECO:0007669"/>
    <property type="project" value="InterPro"/>
</dbReference>
<keyword evidence="9" id="KW-1185">Reference proteome</keyword>
<dbReference type="SMART" id="SM00129">
    <property type="entry name" value="KISc"/>
    <property type="match status" value="1"/>
</dbReference>
<organism evidence="8 9">
    <name type="scientific">Folsomia candida</name>
    <name type="common">Springtail</name>
    <dbReference type="NCBI Taxonomy" id="158441"/>
    <lineage>
        <taxon>Eukaryota</taxon>
        <taxon>Metazoa</taxon>
        <taxon>Ecdysozoa</taxon>
        <taxon>Arthropoda</taxon>
        <taxon>Hexapoda</taxon>
        <taxon>Collembola</taxon>
        <taxon>Entomobryomorpha</taxon>
        <taxon>Isotomoidea</taxon>
        <taxon>Isotomidae</taxon>
        <taxon>Proisotominae</taxon>
        <taxon>Folsomia</taxon>
    </lineage>
</organism>
<gene>
    <name evidence="8" type="ORF">Fcan01_06117</name>
</gene>